<evidence type="ECO:0000256" key="1">
    <source>
        <dbReference type="SAM" id="MobiDB-lite"/>
    </source>
</evidence>
<dbReference type="OrthoDB" id="537444at2759"/>
<accession>A0A835TAP1</accession>
<name>A0A835TAP1_CHLIN</name>
<dbReference type="Proteomes" id="UP000650467">
    <property type="component" value="Unassembled WGS sequence"/>
</dbReference>
<dbReference type="AlphaFoldDB" id="A0A835TAP1"/>
<feature type="region of interest" description="Disordered" evidence="1">
    <location>
        <begin position="96"/>
        <end position="127"/>
    </location>
</feature>
<evidence type="ECO:0000313" key="2">
    <source>
        <dbReference type="EMBL" id="KAG2439623.1"/>
    </source>
</evidence>
<comment type="caution">
    <text evidence="2">The sequence shown here is derived from an EMBL/GenBank/DDBJ whole genome shotgun (WGS) entry which is preliminary data.</text>
</comment>
<feature type="region of interest" description="Disordered" evidence="1">
    <location>
        <begin position="1"/>
        <end position="30"/>
    </location>
</feature>
<feature type="compositionally biased region" description="Basic and acidic residues" evidence="1">
    <location>
        <begin position="21"/>
        <end position="30"/>
    </location>
</feature>
<dbReference type="EMBL" id="JAEHOC010000008">
    <property type="protein sequence ID" value="KAG2439623.1"/>
    <property type="molecule type" value="Genomic_DNA"/>
</dbReference>
<dbReference type="InterPro" id="IPR011053">
    <property type="entry name" value="Single_hybrid_motif"/>
</dbReference>
<gene>
    <name evidence="2" type="ORF">HXX76_004975</name>
</gene>
<keyword evidence="3" id="KW-1185">Reference proteome</keyword>
<evidence type="ECO:0008006" key="4">
    <source>
        <dbReference type="Google" id="ProtNLM"/>
    </source>
</evidence>
<reference evidence="2" key="1">
    <citation type="journal article" date="2020" name="bioRxiv">
        <title>Comparative genomics of Chlamydomonas.</title>
        <authorList>
            <person name="Craig R.J."/>
            <person name="Hasan A.R."/>
            <person name="Ness R.W."/>
            <person name="Keightley P.D."/>
        </authorList>
    </citation>
    <scope>NUCLEOTIDE SEQUENCE</scope>
    <source>
        <strain evidence="2">SAG 7.73</strain>
    </source>
</reference>
<proteinExistence type="predicted"/>
<evidence type="ECO:0000313" key="3">
    <source>
        <dbReference type="Proteomes" id="UP000650467"/>
    </source>
</evidence>
<sequence length="127" mass="13676">MTHGRIAKWHVGDSSSDSDGDSGRGGRPHVSEYDILLTVDTDSLVEAAYRLDQFAGTVSLLVESQEDAHVAALLAAEGEEVEVGRPIAVLCEDPEDAAAHKQQPQRQYRKTWGPGAQIRGRDRAPGA</sequence>
<organism evidence="2 3">
    <name type="scientific">Chlamydomonas incerta</name>
    <dbReference type="NCBI Taxonomy" id="51695"/>
    <lineage>
        <taxon>Eukaryota</taxon>
        <taxon>Viridiplantae</taxon>
        <taxon>Chlorophyta</taxon>
        <taxon>core chlorophytes</taxon>
        <taxon>Chlorophyceae</taxon>
        <taxon>CS clade</taxon>
        <taxon>Chlamydomonadales</taxon>
        <taxon>Chlamydomonadaceae</taxon>
        <taxon>Chlamydomonas</taxon>
    </lineage>
</organism>
<protein>
    <recommendedName>
        <fullName evidence="4">Lipoyl-binding domain-containing protein</fullName>
    </recommendedName>
</protein>
<dbReference type="SUPFAM" id="SSF51230">
    <property type="entry name" value="Single hybrid motif"/>
    <property type="match status" value="1"/>
</dbReference>
<dbReference type="Gene3D" id="2.40.50.100">
    <property type="match status" value="1"/>
</dbReference>